<feature type="transmembrane region" description="Helical" evidence="7">
    <location>
        <begin position="116"/>
        <end position="136"/>
    </location>
</feature>
<dbReference type="InterPro" id="IPR038770">
    <property type="entry name" value="Na+/solute_symporter_sf"/>
</dbReference>
<proteinExistence type="inferred from homology"/>
<feature type="transmembrane region" description="Helical" evidence="7">
    <location>
        <begin position="184"/>
        <end position="203"/>
    </location>
</feature>
<evidence type="ECO:0000313" key="10">
    <source>
        <dbReference type="Proteomes" id="UP000192472"/>
    </source>
</evidence>
<comment type="subcellular location">
    <subcellularLocation>
        <location evidence="1">Membrane</location>
        <topology evidence="1">Multi-pass membrane protein</topology>
    </subcellularLocation>
</comment>
<evidence type="ECO:0000256" key="1">
    <source>
        <dbReference type="ARBA" id="ARBA00004141"/>
    </source>
</evidence>
<evidence type="ECO:0000256" key="3">
    <source>
        <dbReference type="ARBA" id="ARBA00022448"/>
    </source>
</evidence>
<feature type="transmembrane region" description="Helical" evidence="7">
    <location>
        <begin position="223"/>
        <end position="256"/>
    </location>
</feature>
<feature type="transmembrane region" description="Helical" evidence="7">
    <location>
        <begin position="296"/>
        <end position="317"/>
    </location>
</feature>
<feature type="domain" description="Cation/H+ exchanger transmembrane" evidence="8">
    <location>
        <begin position="19"/>
        <end position="378"/>
    </location>
</feature>
<dbReference type="Gene3D" id="1.20.1530.20">
    <property type="match status" value="1"/>
</dbReference>
<dbReference type="PANTHER" id="PTHR42751:SF3">
    <property type="entry name" value="SODIUM_GLUTAMATE SYMPORTER"/>
    <property type="match status" value="1"/>
</dbReference>
<protein>
    <submittedName>
        <fullName evidence="9">Monovalent cation:H+ antiporter-2, CPA2 family</fullName>
    </submittedName>
</protein>
<dbReference type="AlphaFoldDB" id="A0A1W2G7H9"/>
<evidence type="ECO:0000256" key="7">
    <source>
        <dbReference type="SAM" id="Phobius"/>
    </source>
</evidence>
<feature type="transmembrane region" description="Helical" evidence="7">
    <location>
        <begin position="12"/>
        <end position="31"/>
    </location>
</feature>
<keyword evidence="5 7" id="KW-1133">Transmembrane helix</keyword>
<dbReference type="RefSeq" id="WP_084370964.1">
    <property type="nucleotide sequence ID" value="NZ_FWYF01000001.1"/>
</dbReference>
<dbReference type="OrthoDB" id="9781411at2"/>
<dbReference type="Pfam" id="PF00999">
    <property type="entry name" value="Na_H_Exchanger"/>
    <property type="match status" value="1"/>
</dbReference>
<feature type="transmembrane region" description="Helical" evidence="7">
    <location>
        <begin position="268"/>
        <end position="289"/>
    </location>
</feature>
<keyword evidence="3" id="KW-0813">Transport</keyword>
<evidence type="ECO:0000256" key="4">
    <source>
        <dbReference type="ARBA" id="ARBA00022692"/>
    </source>
</evidence>
<dbReference type="GO" id="GO:1902600">
    <property type="term" value="P:proton transmembrane transport"/>
    <property type="evidence" value="ECO:0007669"/>
    <property type="project" value="InterPro"/>
</dbReference>
<dbReference type="InterPro" id="IPR006153">
    <property type="entry name" value="Cation/H_exchanger_TM"/>
</dbReference>
<feature type="transmembrane region" description="Helical" evidence="7">
    <location>
        <begin position="60"/>
        <end position="79"/>
    </location>
</feature>
<dbReference type="EMBL" id="FWYF01000001">
    <property type="protein sequence ID" value="SMD32298.1"/>
    <property type="molecule type" value="Genomic_DNA"/>
</dbReference>
<feature type="transmembrane region" description="Helical" evidence="7">
    <location>
        <begin position="36"/>
        <end position="54"/>
    </location>
</feature>
<evidence type="ECO:0000259" key="8">
    <source>
        <dbReference type="Pfam" id="PF00999"/>
    </source>
</evidence>
<evidence type="ECO:0000256" key="6">
    <source>
        <dbReference type="ARBA" id="ARBA00023136"/>
    </source>
</evidence>
<evidence type="ECO:0000256" key="2">
    <source>
        <dbReference type="ARBA" id="ARBA00005551"/>
    </source>
</evidence>
<feature type="transmembrane region" description="Helical" evidence="7">
    <location>
        <begin position="148"/>
        <end position="169"/>
    </location>
</feature>
<keyword evidence="6 7" id="KW-0472">Membrane</keyword>
<feature type="transmembrane region" description="Helical" evidence="7">
    <location>
        <begin position="91"/>
        <end position="110"/>
    </location>
</feature>
<feature type="transmembrane region" description="Helical" evidence="7">
    <location>
        <begin position="358"/>
        <end position="380"/>
    </location>
</feature>
<keyword evidence="4 7" id="KW-0812">Transmembrane</keyword>
<reference evidence="9 10" key="1">
    <citation type="submission" date="2017-04" db="EMBL/GenBank/DDBJ databases">
        <authorList>
            <person name="Afonso C.L."/>
            <person name="Miller P.J."/>
            <person name="Scott M.A."/>
            <person name="Spackman E."/>
            <person name="Goraichik I."/>
            <person name="Dimitrov K.M."/>
            <person name="Suarez D.L."/>
            <person name="Swayne D.E."/>
        </authorList>
    </citation>
    <scope>NUCLEOTIDE SEQUENCE [LARGE SCALE GENOMIC DNA]</scope>
    <source>
        <strain evidence="9 10">DSM 26133</strain>
    </source>
</reference>
<comment type="similarity">
    <text evidence="2">Belongs to the monovalent cation:proton antiporter 2 (CPA2) transporter (TC 2.A.37) family.</text>
</comment>
<dbReference type="PANTHER" id="PTHR42751">
    <property type="entry name" value="SODIUM/HYDROGEN EXCHANGER FAMILY/TRKA DOMAIN PROTEIN"/>
    <property type="match status" value="1"/>
</dbReference>
<sequence length="389" mass="42990">MLAVIESNPFLLKFVAIALAVVIVGILLRMLKQTHVIVYIITGAVVGPHMLAVVDDPDLIGSLGSLGLVLLLFFIGMEISLKNLVANWKISVLGTVLQVIISILAVWLIGQYYDWSLARILTLGFVVSLSSTAVIVKLLQDSGEMDHVVGQNVLGILLVQDVLIVPMLITLNYLSGQETSMTEIWMQIIGGILLIGFVVFLFFRGELKLPFHKALKNDHEIQVFFAFGVCFGFSMITGFFGLSTALGAFVAGIFVATSKSTEWFHKSLYSFKVIFVALFFISIGMLINIRFLWEHIIIILALVGVVLLTNLFINALIMRGFKMSWKDSLYAGALLSQIGEFSFVLGQLAYFNEIITDFAYQMIVAVISLTLLLSPIWIGLTRRLTNPVS</sequence>
<organism evidence="9 10">
    <name type="scientific">Reichenbachiella faecimaris</name>
    <dbReference type="NCBI Taxonomy" id="692418"/>
    <lineage>
        <taxon>Bacteria</taxon>
        <taxon>Pseudomonadati</taxon>
        <taxon>Bacteroidota</taxon>
        <taxon>Cytophagia</taxon>
        <taxon>Cytophagales</taxon>
        <taxon>Reichenbachiellaceae</taxon>
        <taxon>Reichenbachiella</taxon>
    </lineage>
</organism>
<name>A0A1W2G7H9_REIFA</name>
<keyword evidence="10" id="KW-1185">Reference proteome</keyword>
<evidence type="ECO:0000313" key="9">
    <source>
        <dbReference type="EMBL" id="SMD32298.1"/>
    </source>
</evidence>
<dbReference type="Proteomes" id="UP000192472">
    <property type="component" value="Unassembled WGS sequence"/>
</dbReference>
<evidence type="ECO:0000256" key="5">
    <source>
        <dbReference type="ARBA" id="ARBA00022989"/>
    </source>
</evidence>
<dbReference type="STRING" id="692418.SAMN04488029_0641"/>
<dbReference type="GO" id="GO:0016020">
    <property type="term" value="C:membrane"/>
    <property type="evidence" value="ECO:0007669"/>
    <property type="project" value="UniProtKB-SubCell"/>
</dbReference>
<gene>
    <name evidence="9" type="ORF">SAMN04488029_0641</name>
</gene>
<accession>A0A1W2G7H9</accession>
<dbReference type="GO" id="GO:0015297">
    <property type="term" value="F:antiporter activity"/>
    <property type="evidence" value="ECO:0007669"/>
    <property type="project" value="InterPro"/>
</dbReference>